<reference evidence="1" key="1">
    <citation type="journal article" date="2021" name="Nat. Microbiol.">
        <title>Cocultivation of an ultrasmall environmental parasitic bacterium with lytic ability against bacteria associated with wastewater foams.</title>
        <authorList>
            <person name="Batinovic S."/>
            <person name="Rose J.J.A."/>
            <person name="Ratcliffe J."/>
            <person name="Seviour R.J."/>
            <person name="Petrovski S."/>
        </authorList>
    </citation>
    <scope>NUCLEOTIDE SEQUENCE</scope>
    <source>
        <strain evidence="1">CON44</strain>
    </source>
</reference>
<accession>A0A857KM57</accession>
<sequence length="99" mass="10490">MGVLVNPAILRQYAETVDATASSIKNTTIPDRMKELSGLLPGSRTAFMASGGMSEIQRVAKKVAVQYEAMAGAVRNAAGEYEATDEELSAALDKIEPKS</sequence>
<dbReference type="EMBL" id="CP045810">
    <property type="protein sequence ID" value="QHN40394.1"/>
    <property type="molecule type" value="Genomic_DNA"/>
</dbReference>
<protein>
    <submittedName>
        <fullName evidence="1">Uncharacterized protein</fullName>
    </submittedName>
</protein>
<name>A0A857KM57_9ACTN</name>
<dbReference type="InterPro" id="IPR022536">
    <property type="entry name" value="EspC"/>
</dbReference>
<dbReference type="AlphaFoldDB" id="A0A857KM57"/>
<dbReference type="RefSeq" id="WP_005182496.1">
    <property type="nucleotide sequence ID" value="NZ_CP045804.1"/>
</dbReference>
<evidence type="ECO:0000313" key="1">
    <source>
        <dbReference type="EMBL" id="QHN40394.1"/>
    </source>
</evidence>
<organism evidence="1">
    <name type="scientific">Gordonia amarae</name>
    <dbReference type="NCBI Taxonomy" id="36821"/>
    <lineage>
        <taxon>Bacteria</taxon>
        <taxon>Bacillati</taxon>
        <taxon>Actinomycetota</taxon>
        <taxon>Actinomycetes</taxon>
        <taxon>Mycobacteriales</taxon>
        <taxon>Gordoniaceae</taxon>
        <taxon>Gordonia</taxon>
    </lineage>
</organism>
<dbReference type="Pfam" id="PF10824">
    <property type="entry name" value="T7SS_ESX_EspC"/>
    <property type="match status" value="1"/>
</dbReference>
<proteinExistence type="predicted"/>
<dbReference type="GO" id="GO:0009306">
    <property type="term" value="P:protein secretion"/>
    <property type="evidence" value="ECO:0007669"/>
    <property type="project" value="InterPro"/>
</dbReference>
<gene>
    <name evidence="1" type="ORF">GII30_15670</name>
</gene>